<organism evidence="2 3">
    <name type="scientific">Algoriphagus sanaruensis</name>
    <dbReference type="NCBI Taxonomy" id="1727163"/>
    <lineage>
        <taxon>Bacteria</taxon>
        <taxon>Pseudomonadati</taxon>
        <taxon>Bacteroidota</taxon>
        <taxon>Cytophagia</taxon>
        <taxon>Cytophagales</taxon>
        <taxon>Cyclobacteriaceae</taxon>
        <taxon>Algoriphagus</taxon>
    </lineage>
</organism>
<evidence type="ECO:0000313" key="3">
    <source>
        <dbReference type="Proteomes" id="UP000073816"/>
    </source>
</evidence>
<keyword evidence="3" id="KW-1185">Reference proteome</keyword>
<sequence>MSQKIDLQKFSQESKSELPANKKLKEKLKKTKPKNLDETFHQLHQQTFEEIDCLDCANCCKTTSPIFLQTDIDRLAKVFRMKSSQFIDTYLRRDEDGDYVLTTAPCPFLNQDNTCLVYEDRPKACREYPHTDRKNMLGILDLTLKNTLVCPAVFKIFYEIGKDYRK</sequence>
<dbReference type="STRING" id="1727163.AO498_11295"/>
<dbReference type="EMBL" id="CP012836">
    <property type="protein sequence ID" value="AMQ57020.1"/>
    <property type="molecule type" value="Genomic_DNA"/>
</dbReference>
<name>A0A142EPG5_9BACT</name>
<proteinExistence type="predicted"/>
<dbReference type="InterPro" id="IPR005358">
    <property type="entry name" value="Puta_zinc/iron-chelating_dom"/>
</dbReference>
<reference evidence="2 3" key="2">
    <citation type="journal article" date="2016" name="Genome Announc.">
        <title>Complete Genome Sequence of Algoriphagus sp. Strain M8-2, Isolated from a Brackish Lake.</title>
        <authorList>
            <person name="Muraguchi Y."/>
            <person name="Kushimoto K."/>
            <person name="Ohtsubo Y."/>
            <person name="Suzuki T."/>
            <person name="Dohra H."/>
            <person name="Kimbara K."/>
            <person name="Shintani M."/>
        </authorList>
    </citation>
    <scope>NUCLEOTIDE SEQUENCE [LARGE SCALE GENOMIC DNA]</scope>
    <source>
        <strain evidence="2 3">M8-2</strain>
    </source>
</reference>
<dbReference type="Pfam" id="PF03692">
    <property type="entry name" value="CxxCxxCC"/>
    <property type="match status" value="1"/>
</dbReference>
<protein>
    <submittedName>
        <fullName evidence="2">Fe-S oxidoreductase</fullName>
    </submittedName>
</protein>
<gene>
    <name evidence="2" type="ORF">AO498_11295</name>
</gene>
<feature type="region of interest" description="Disordered" evidence="1">
    <location>
        <begin position="1"/>
        <end position="23"/>
    </location>
</feature>
<dbReference type="RefSeq" id="WP_202814229.1">
    <property type="nucleotide sequence ID" value="NZ_CP012836.1"/>
</dbReference>
<dbReference type="Proteomes" id="UP000073816">
    <property type="component" value="Chromosome"/>
</dbReference>
<feature type="compositionally biased region" description="Polar residues" evidence="1">
    <location>
        <begin position="1"/>
        <end position="13"/>
    </location>
</feature>
<dbReference type="PANTHER" id="PTHR35866:SF1">
    <property type="entry name" value="YKGJ FAMILY CYSTEINE CLUSTER PROTEIN"/>
    <property type="match status" value="1"/>
</dbReference>
<dbReference type="PANTHER" id="PTHR35866">
    <property type="entry name" value="PUTATIVE-RELATED"/>
    <property type="match status" value="1"/>
</dbReference>
<dbReference type="KEGG" id="alm:AO498_11295"/>
<dbReference type="AlphaFoldDB" id="A0A142EPG5"/>
<dbReference type="PATRIC" id="fig|1727163.4.peg.2361"/>
<reference evidence="3" key="1">
    <citation type="submission" date="2015-09" db="EMBL/GenBank/DDBJ databases">
        <title>Complete sequence of Algoriphagus sp. M8-2.</title>
        <authorList>
            <person name="Shintani M."/>
        </authorList>
    </citation>
    <scope>NUCLEOTIDE SEQUENCE [LARGE SCALE GENOMIC DNA]</scope>
    <source>
        <strain evidence="3">M8-2</strain>
    </source>
</reference>
<evidence type="ECO:0000256" key="1">
    <source>
        <dbReference type="SAM" id="MobiDB-lite"/>
    </source>
</evidence>
<accession>A0A142EPG5</accession>
<evidence type="ECO:0000313" key="2">
    <source>
        <dbReference type="EMBL" id="AMQ57020.1"/>
    </source>
</evidence>